<accession>A0A9N8EJN2</accession>
<evidence type="ECO:0000313" key="3">
    <source>
        <dbReference type="Proteomes" id="UP001153069"/>
    </source>
</evidence>
<organism evidence="2 3">
    <name type="scientific">Seminavis robusta</name>
    <dbReference type="NCBI Taxonomy" id="568900"/>
    <lineage>
        <taxon>Eukaryota</taxon>
        <taxon>Sar</taxon>
        <taxon>Stramenopiles</taxon>
        <taxon>Ochrophyta</taxon>
        <taxon>Bacillariophyta</taxon>
        <taxon>Bacillariophyceae</taxon>
        <taxon>Bacillariophycidae</taxon>
        <taxon>Naviculales</taxon>
        <taxon>Naviculaceae</taxon>
        <taxon>Seminavis</taxon>
    </lineage>
</organism>
<dbReference type="AlphaFoldDB" id="A0A9N8EJN2"/>
<gene>
    <name evidence="2" type="ORF">SEMRO_1187_G250460.1</name>
</gene>
<dbReference type="EMBL" id="CAICTM010001185">
    <property type="protein sequence ID" value="CAB9521349.1"/>
    <property type="molecule type" value="Genomic_DNA"/>
</dbReference>
<feature type="compositionally biased region" description="Basic residues" evidence="1">
    <location>
        <begin position="1"/>
        <end position="10"/>
    </location>
</feature>
<dbReference type="Proteomes" id="UP001153069">
    <property type="component" value="Unassembled WGS sequence"/>
</dbReference>
<reference evidence="2" key="1">
    <citation type="submission" date="2020-06" db="EMBL/GenBank/DDBJ databases">
        <authorList>
            <consortium name="Plant Systems Biology data submission"/>
        </authorList>
    </citation>
    <scope>NUCLEOTIDE SEQUENCE</scope>
    <source>
        <strain evidence="2">D6</strain>
    </source>
</reference>
<sequence>MFNHFWKRSSKRNEDKDAISVCTSRSSGGLRSSKSKKSRPENKSKNKKDAAEIMTPNEHVAECFLAKVNAHASTEELLSFFTSSDAPIKFDDSEAMNAMVLATELQKVFAGFEDVTWNCGSIKEVKPNVVLLDDFYFTGTHTGPYQFANFPSVEATHKSIVLDPERCWFYMKGGKFKREETIALGNLTGPPGIYITVGGKMDSPPGE</sequence>
<protein>
    <submittedName>
        <fullName evidence="2">Uncharacterized protein</fullName>
    </submittedName>
</protein>
<comment type="caution">
    <text evidence="2">The sequence shown here is derived from an EMBL/GenBank/DDBJ whole genome shotgun (WGS) entry which is preliminary data.</text>
</comment>
<evidence type="ECO:0000313" key="2">
    <source>
        <dbReference type="EMBL" id="CAB9521349.1"/>
    </source>
</evidence>
<evidence type="ECO:0000256" key="1">
    <source>
        <dbReference type="SAM" id="MobiDB-lite"/>
    </source>
</evidence>
<proteinExistence type="predicted"/>
<feature type="region of interest" description="Disordered" evidence="1">
    <location>
        <begin position="1"/>
        <end position="50"/>
    </location>
</feature>
<name>A0A9N8EJN2_9STRA</name>
<feature type="compositionally biased region" description="Basic and acidic residues" evidence="1">
    <location>
        <begin position="38"/>
        <end position="50"/>
    </location>
</feature>
<keyword evidence="3" id="KW-1185">Reference proteome</keyword>